<evidence type="ECO:0000313" key="14">
    <source>
        <dbReference type="Proteomes" id="UP001642360"/>
    </source>
</evidence>
<dbReference type="AlphaFoldDB" id="A0ABC8RXS9"/>
<comment type="subcellular location">
    <subcellularLocation>
        <location evidence="1">Cell membrane</location>
        <topology evidence="1">Single-pass membrane protein</topology>
    </subcellularLocation>
    <subcellularLocation>
        <location evidence="2">Endoplasmic reticulum membrane</location>
    </subcellularLocation>
</comment>
<dbReference type="EMBL" id="CAUOFW020001881">
    <property type="protein sequence ID" value="CAK9149498.1"/>
    <property type="molecule type" value="Genomic_DNA"/>
</dbReference>
<evidence type="ECO:0000256" key="6">
    <source>
        <dbReference type="ARBA" id="ARBA00022824"/>
    </source>
</evidence>
<comment type="pathway">
    <text evidence="4">Lipid metabolism.</text>
</comment>
<reference evidence="13 14" key="1">
    <citation type="submission" date="2024-02" db="EMBL/GenBank/DDBJ databases">
        <authorList>
            <person name="Vignale AGUSTIN F."/>
            <person name="Sosa J E."/>
            <person name="Modenutti C."/>
        </authorList>
    </citation>
    <scope>NUCLEOTIDE SEQUENCE [LARGE SCALE GENOMIC DNA]</scope>
</reference>
<dbReference type="InterPro" id="IPR009721">
    <property type="entry name" value="O-acyltransferase_WSD1_C"/>
</dbReference>
<name>A0ABC8RXS9_9AQUA</name>
<feature type="domain" description="O-acyltransferase WSD1-like N-terminal" evidence="11">
    <location>
        <begin position="69"/>
        <end position="260"/>
    </location>
</feature>
<gene>
    <name evidence="13" type="ORF">ILEXP_LOCUS17543</name>
</gene>
<dbReference type="InterPro" id="IPR004255">
    <property type="entry name" value="O-acyltransferase_WSD1_N"/>
</dbReference>
<dbReference type="GO" id="GO:0004144">
    <property type="term" value="F:diacylglycerol O-acyltransferase activity"/>
    <property type="evidence" value="ECO:0007669"/>
    <property type="project" value="UniProtKB-EC"/>
</dbReference>
<accession>A0ABC8RXS9</accession>
<keyword evidence="14" id="KW-1185">Reference proteome</keyword>
<evidence type="ECO:0000256" key="9">
    <source>
        <dbReference type="ARBA" id="ARBA00047604"/>
    </source>
</evidence>
<dbReference type="PANTHER" id="PTHR31650">
    <property type="entry name" value="O-ACYLTRANSFERASE (WSD1-LIKE) FAMILY PROTEIN"/>
    <property type="match status" value="1"/>
</dbReference>
<evidence type="ECO:0000259" key="12">
    <source>
        <dbReference type="Pfam" id="PF06974"/>
    </source>
</evidence>
<evidence type="ECO:0000256" key="2">
    <source>
        <dbReference type="ARBA" id="ARBA00004586"/>
    </source>
</evidence>
<keyword evidence="5" id="KW-0808">Transferase</keyword>
<dbReference type="GO" id="GO:0005886">
    <property type="term" value="C:plasma membrane"/>
    <property type="evidence" value="ECO:0007669"/>
    <property type="project" value="UniProtKB-SubCell"/>
</dbReference>
<sequence>MGFEEEEVLEPVSPIAHYLNSSVLSISILCVLEIEVPIDDSQTMSLLQNVFLPINPRFSSVMARDGKGEKKWKRVAVNLQDHVIVPVFPQGKSEEFYNDYFSDYLTNIGMDQFPQNRPLWEIHIIKYPTSNAAGSVIFKIHHSLGDGYSLMGALLSCLQRADNPSLPLTFPSRQSSSKPRHDSVSIFRWVPRFISGMVNSVSDIGWSLLKSSVVEDDQTPIRSGEDGVQFRPVTITTITFHLEQIKQIKASLKVSINDVITGIIFLGTRLYMQATGHEFGSADSTALVLFNTRAMEGYKSVNEMVKTNSEMPWGNRFTFLQVSIPKLTVADSSNPLRFVFEAHQLIKRKRNSFAVVLNSMLLETLRKLRGSEAASKLFLKILKSSSILISNMIGPVEQMALASHNVSGMYFTVAGNPENAIITIVSYMGKLMVSMAMDKDFINSHKFKECIENAYEIILTAAIQKSSS</sequence>
<evidence type="ECO:0000313" key="13">
    <source>
        <dbReference type="EMBL" id="CAK9149498.1"/>
    </source>
</evidence>
<evidence type="ECO:0008006" key="15">
    <source>
        <dbReference type="Google" id="ProtNLM"/>
    </source>
</evidence>
<dbReference type="GO" id="GO:0005789">
    <property type="term" value="C:endoplasmic reticulum membrane"/>
    <property type="evidence" value="ECO:0007669"/>
    <property type="project" value="UniProtKB-SubCell"/>
</dbReference>
<feature type="domain" description="O-acyltransferase WSD1 C-terminal" evidence="12">
    <location>
        <begin position="313"/>
        <end position="458"/>
    </location>
</feature>
<comment type="catalytic activity">
    <reaction evidence="9">
        <text>a long chain fatty alcohol + a fatty acyl-CoA = a long-chain alcohol wax ester + CoA</text>
        <dbReference type="Rhea" id="RHEA:38443"/>
        <dbReference type="ChEBI" id="CHEBI:17135"/>
        <dbReference type="ChEBI" id="CHEBI:57287"/>
        <dbReference type="ChEBI" id="CHEBI:77636"/>
        <dbReference type="ChEBI" id="CHEBI:235323"/>
        <dbReference type="EC" id="2.3.1.75"/>
    </reaction>
</comment>
<proteinExistence type="inferred from homology"/>
<comment type="caution">
    <text evidence="13">The sequence shown here is derived from an EMBL/GenBank/DDBJ whole genome shotgun (WGS) entry which is preliminary data.</text>
</comment>
<dbReference type="Pfam" id="PF03007">
    <property type="entry name" value="WS_DGAT_cat"/>
    <property type="match status" value="1"/>
</dbReference>
<dbReference type="GO" id="GO:0047196">
    <property type="term" value="F:long-chain-alcohol O-fatty-acyltransferase activity"/>
    <property type="evidence" value="ECO:0007669"/>
    <property type="project" value="UniProtKB-EC"/>
</dbReference>
<evidence type="ECO:0000256" key="8">
    <source>
        <dbReference type="ARBA" id="ARBA00024360"/>
    </source>
</evidence>
<evidence type="ECO:0000256" key="3">
    <source>
        <dbReference type="ARBA" id="ARBA00004771"/>
    </source>
</evidence>
<evidence type="ECO:0000256" key="7">
    <source>
        <dbReference type="ARBA" id="ARBA00023315"/>
    </source>
</evidence>
<comment type="pathway">
    <text evidence="3">Glycerolipid metabolism; triacylglycerol biosynthesis.</text>
</comment>
<keyword evidence="6" id="KW-0256">Endoplasmic reticulum</keyword>
<organism evidence="13 14">
    <name type="scientific">Ilex paraguariensis</name>
    <name type="common">yerba mate</name>
    <dbReference type="NCBI Taxonomy" id="185542"/>
    <lineage>
        <taxon>Eukaryota</taxon>
        <taxon>Viridiplantae</taxon>
        <taxon>Streptophyta</taxon>
        <taxon>Embryophyta</taxon>
        <taxon>Tracheophyta</taxon>
        <taxon>Spermatophyta</taxon>
        <taxon>Magnoliopsida</taxon>
        <taxon>eudicotyledons</taxon>
        <taxon>Gunneridae</taxon>
        <taxon>Pentapetalae</taxon>
        <taxon>asterids</taxon>
        <taxon>campanulids</taxon>
        <taxon>Aquifoliales</taxon>
        <taxon>Aquifoliaceae</taxon>
        <taxon>Ilex</taxon>
    </lineage>
</organism>
<evidence type="ECO:0000256" key="10">
    <source>
        <dbReference type="ARBA" id="ARBA00048109"/>
    </source>
</evidence>
<keyword evidence="7" id="KW-0012">Acyltransferase</keyword>
<dbReference type="PANTHER" id="PTHR31650:SF34">
    <property type="entry name" value="O-ACYLTRANSFERASE WSD1-LIKE ISOFORM X1"/>
    <property type="match status" value="1"/>
</dbReference>
<evidence type="ECO:0000256" key="1">
    <source>
        <dbReference type="ARBA" id="ARBA00004162"/>
    </source>
</evidence>
<evidence type="ECO:0000259" key="11">
    <source>
        <dbReference type="Pfam" id="PF03007"/>
    </source>
</evidence>
<evidence type="ECO:0000256" key="5">
    <source>
        <dbReference type="ARBA" id="ARBA00022679"/>
    </source>
</evidence>
<dbReference type="InterPro" id="IPR045034">
    <property type="entry name" value="O-acyltransferase_WSD1-like"/>
</dbReference>
<comment type="catalytic activity">
    <reaction evidence="10">
        <text>an acyl-CoA + a 1,2-diacyl-sn-glycerol = a triacyl-sn-glycerol + CoA</text>
        <dbReference type="Rhea" id="RHEA:10868"/>
        <dbReference type="ChEBI" id="CHEBI:17815"/>
        <dbReference type="ChEBI" id="CHEBI:57287"/>
        <dbReference type="ChEBI" id="CHEBI:58342"/>
        <dbReference type="ChEBI" id="CHEBI:64615"/>
        <dbReference type="EC" id="2.3.1.20"/>
    </reaction>
</comment>
<comment type="similarity">
    <text evidence="8">In the N-terminal section; belongs to the long-chain O-acyltransferase family.</text>
</comment>
<dbReference type="Pfam" id="PF06974">
    <property type="entry name" value="WS_DGAT_C"/>
    <property type="match status" value="1"/>
</dbReference>
<evidence type="ECO:0000256" key="4">
    <source>
        <dbReference type="ARBA" id="ARBA00005189"/>
    </source>
</evidence>
<dbReference type="Proteomes" id="UP001642360">
    <property type="component" value="Unassembled WGS sequence"/>
</dbReference>
<protein>
    <recommendedName>
        <fullName evidence="15">Diacylglycerol O-acyltransferase</fullName>
    </recommendedName>
</protein>